<proteinExistence type="predicted"/>
<dbReference type="SUPFAM" id="SSF56784">
    <property type="entry name" value="HAD-like"/>
    <property type="match status" value="1"/>
</dbReference>
<dbReference type="InterPro" id="IPR010708">
    <property type="entry name" value="5'(3')-deoxyribonucleotidase"/>
</dbReference>
<dbReference type="GeneID" id="77730179"/>
<dbReference type="Proteomes" id="UP001164286">
    <property type="component" value="Unassembled WGS sequence"/>
</dbReference>
<dbReference type="GO" id="GO:0009264">
    <property type="term" value="P:deoxyribonucleotide catabolic process"/>
    <property type="evidence" value="ECO:0007669"/>
    <property type="project" value="InterPro"/>
</dbReference>
<evidence type="ECO:0000313" key="4">
    <source>
        <dbReference type="Proteomes" id="UP001164286"/>
    </source>
</evidence>
<dbReference type="InterPro" id="IPR036412">
    <property type="entry name" value="HAD-like_sf"/>
</dbReference>
<feature type="compositionally biased region" description="Low complexity" evidence="2">
    <location>
        <begin position="9"/>
        <end position="33"/>
    </location>
</feature>
<evidence type="ECO:0000313" key="3">
    <source>
        <dbReference type="EMBL" id="KAI9639820.1"/>
    </source>
</evidence>
<comment type="caution">
    <text evidence="3">The sequence shown here is derived from an EMBL/GenBank/DDBJ whole genome shotgun (WGS) entry which is preliminary data.</text>
</comment>
<dbReference type="EMBL" id="JAKWFO010000001">
    <property type="protein sequence ID" value="KAI9639820.1"/>
    <property type="molecule type" value="Genomic_DNA"/>
</dbReference>
<keyword evidence="4" id="KW-1185">Reference proteome</keyword>
<gene>
    <name evidence="3" type="ORF">MKK02DRAFT_40147</name>
</gene>
<feature type="active site" description="Proton donor" evidence="1">
    <location>
        <position position="131"/>
    </location>
</feature>
<dbReference type="InterPro" id="IPR023214">
    <property type="entry name" value="HAD_sf"/>
</dbReference>
<reference evidence="3" key="1">
    <citation type="journal article" date="2022" name="G3 (Bethesda)">
        <title>High quality genome of the basidiomycete yeast Dioszegia hungarica PDD-24b-2 isolated from cloud water.</title>
        <authorList>
            <person name="Jarrige D."/>
            <person name="Haridas S."/>
            <person name="Bleykasten-Grosshans C."/>
            <person name="Joly M."/>
            <person name="Nadalig T."/>
            <person name="Sancelme M."/>
            <person name="Vuilleumier S."/>
            <person name="Grigoriev I.V."/>
            <person name="Amato P."/>
            <person name="Bringel F."/>
        </authorList>
    </citation>
    <scope>NUCLEOTIDE SEQUENCE</scope>
    <source>
        <strain evidence="3">PDD-24b-2</strain>
    </source>
</reference>
<sequence length="397" mass="43793">MNDITSFQSPSQLSSDGGHSSSSTLKSPSPMDSYAIYSPVSPITKSFTFASEKYNQTPEHHRMKEALFPKGVKTRVANEPLHEEPSDFEDVTTDMEEQTEQKELIDADSAKEQIAGDKVTHNARIIAVDFDDVCSHYIPTLVAEHNAKFGTNLTPDDMKTYVFWQNKGWGTPAETIRKLDLLDAALPQVAPVPGFADALKALKALGHPLHIVTARPERFKADIEAWLNMHGISVGSGPDDVLAAIWCCSSYGKEPIPELRETASGLEQERALNERLVEVSGRGKSGMTKLKVLRAIKAALFIDDNHGNLEPVVESDPPIPCLLFGDYAWNRARSGVATPGELMPYDERVKAGLEITVEDIELGLYLHRVRGWADVVQWVKRWDLEAAEDQDGTSAIA</sequence>
<dbReference type="AlphaFoldDB" id="A0AA38HFQ6"/>
<dbReference type="Pfam" id="PF06941">
    <property type="entry name" value="NT5C"/>
    <property type="match status" value="1"/>
</dbReference>
<feature type="active site" description="Nucleophile" evidence="1">
    <location>
        <position position="129"/>
    </location>
</feature>
<dbReference type="InterPro" id="IPR052419">
    <property type="entry name" value="5_3-deoxyribonucleotidase-like"/>
</dbReference>
<dbReference type="PANTHER" id="PTHR35134:SF2">
    <property type="entry name" value="NUCLEOTIDASE YQFW-RELATED"/>
    <property type="match status" value="1"/>
</dbReference>
<feature type="region of interest" description="Disordered" evidence="2">
    <location>
        <begin position="1"/>
        <end position="35"/>
    </location>
</feature>
<accession>A0AA38HFQ6</accession>
<dbReference type="Gene3D" id="3.40.50.1000">
    <property type="entry name" value="HAD superfamily/HAD-like"/>
    <property type="match status" value="1"/>
</dbReference>
<dbReference type="RefSeq" id="XP_052949597.1">
    <property type="nucleotide sequence ID" value="XM_053090974.1"/>
</dbReference>
<evidence type="ECO:0000256" key="1">
    <source>
        <dbReference type="PIRSR" id="PIRSR610708-1"/>
    </source>
</evidence>
<evidence type="ECO:0000256" key="2">
    <source>
        <dbReference type="SAM" id="MobiDB-lite"/>
    </source>
</evidence>
<name>A0AA38HFQ6_9TREE</name>
<dbReference type="GO" id="GO:0008253">
    <property type="term" value="F:5'-nucleotidase activity"/>
    <property type="evidence" value="ECO:0007669"/>
    <property type="project" value="InterPro"/>
</dbReference>
<dbReference type="PANTHER" id="PTHR35134">
    <property type="entry name" value="NUCLEOTIDASE YQFW-RELATED"/>
    <property type="match status" value="1"/>
</dbReference>
<organism evidence="3 4">
    <name type="scientific">Dioszegia hungarica</name>
    <dbReference type="NCBI Taxonomy" id="4972"/>
    <lineage>
        <taxon>Eukaryota</taxon>
        <taxon>Fungi</taxon>
        <taxon>Dikarya</taxon>
        <taxon>Basidiomycota</taxon>
        <taxon>Agaricomycotina</taxon>
        <taxon>Tremellomycetes</taxon>
        <taxon>Tremellales</taxon>
        <taxon>Bulleribasidiaceae</taxon>
        <taxon>Dioszegia</taxon>
    </lineage>
</organism>
<protein>
    <submittedName>
        <fullName evidence="3">Uncharacterized protein</fullName>
    </submittedName>
</protein>